<accession>A0ABP8T3R8</accession>
<comment type="caution">
    <text evidence="3">The sequence shown here is derived from an EMBL/GenBank/DDBJ whole genome shotgun (WGS) entry which is preliminary data.</text>
</comment>
<dbReference type="RefSeq" id="WP_346125372.1">
    <property type="nucleotide sequence ID" value="NZ_BAABGU010000073.1"/>
</dbReference>
<feature type="chain" id="PRO_5046139713" description="Chitin-binding type-4 domain-containing protein" evidence="1">
    <location>
        <begin position="31"/>
        <end position="74"/>
    </location>
</feature>
<proteinExistence type="predicted"/>
<evidence type="ECO:0000256" key="1">
    <source>
        <dbReference type="SAM" id="SignalP"/>
    </source>
</evidence>
<name>A0ABP8T3R8_9ACTN</name>
<reference evidence="4" key="1">
    <citation type="journal article" date="2019" name="Int. J. Syst. Evol. Microbiol.">
        <title>The Global Catalogue of Microorganisms (GCM) 10K type strain sequencing project: providing services to taxonomists for standard genome sequencing and annotation.</title>
        <authorList>
            <consortium name="The Broad Institute Genomics Platform"/>
            <consortium name="The Broad Institute Genome Sequencing Center for Infectious Disease"/>
            <person name="Wu L."/>
            <person name="Ma J."/>
        </authorList>
    </citation>
    <scope>NUCLEOTIDE SEQUENCE [LARGE SCALE GENOMIC DNA]</scope>
    <source>
        <strain evidence="4">JCM 3175</strain>
    </source>
</reference>
<evidence type="ECO:0000313" key="3">
    <source>
        <dbReference type="EMBL" id="GAA4581016.1"/>
    </source>
</evidence>
<keyword evidence="4" id="KW-1185">Reference proteome</keyword>
<protein>
    <recommendedName>
        <fullName evidence="2">Chitin-binding type-4 domain-containing protein</fullName>
    </recommendedName>
</protein>
<evidence type="ECO:0000259" key="2">
    <source>
        <dbReference type="Pfam" id="PF03067"/>
    </source>
</evidence>
<dbReference type="EMBL" id="BAABGU010000073">
    <property type="protein sequence ID" value="GAA4581016.1"/>
    <property type="molecule type" value="Genomic_DNA"/>
</dbReference>
<evidence type="ECO:0000313" key="4">
    <source>
        <dbReference type="Proteomes" id="UP001500307"/>
    </source>
</evidence>
<dbReference type="InterPro" id="IPR004302">
    <property type="entry name" value="Cellulose/chitin-bd_N"/>
</dbReference>
<feature type="domain" description="Chitin-binding type-4" evidence="2">
    <location>
        <begin position="31"/>
        <end position="67"/>
    </location>
</feature>
<gene>
    <name evidence="3" type="ORF">GCM10023176_61320</name>
</gene>
<dbReference type="Gene3D" id="2.70.50.50">
    <property type="entry name" value="chitin-binding protein cbp21"/>
    <property type="match status" value="1"/>
</dbReference>
<dbReference type="Proteomes" id="UP001500307">
    <property type="component" value="Unassembled WGS sequence"/>
</dbReference>
<feature type="signal peptide" evidence="1">
    <location>
        <begin position="1"/>
        <end position="30"/>
    </location>
</feature>
<keyword evidence="1" id="KW-0732">Signal</keyword>
<organism evidence="3 4">
    <name type="scientific">Micromonospora coerulea</name>
    <dbReference type="NCBI Taxonomy" id="47856"/>
    <lineage>
        <taxon>Bacteria</taxon>
        <taxon>Bacillati</taxon>
        <taxon>Actinomycetota</taxon>
        <taxon>Actinomycetes</taxon>
        <taxon>Micromonosporales</taxon>
        <taxon>Micromonosporaceae</taxon>
        <taxon>Micromonospora</taxon>
    </lineage>
</organism>
<sequence>MFRSRRARTVAAVGGLTILASVALVSQAGAHGSMQSPVSRTYACFLEGPESPDTDACRAAVAAGGTQGVQLPAD</sequence>
<dbReference type="Pfam" id="PF03067">
    <property type="entry name" value="LPMO_10"/>
    <property type="match status" value="1"/>
</dbReference>